<keyword evidence="8" id="KW-0472">Membrane</keyword>
<evidence type="ECO:0000256" key="11">
    <source>
        <dbReference type="ARBA" id="ARBA00024686"/>
    </source>
</evidence>
<comment type="function">
    <text evidence="11">May be a cell surface adhesion protein.</text>
</comment>
<evidence type="ECO:0000256" key="4">
    <source>
        <dbReference type="ARBA" id="ARBA00022622"/>
    </source>
</evidence>
<protein>
    <recommendedName>
        <fullName evidence="14">FAS1 domain-containing protein</fullName>
    </recommendedName>
</protein>
<evidence type="ECO:0000256" key="7">
    <source>
        <dbReference type="ARBA" id="ARBA00022974"/>
    </source>
</evidence>
<keyword evidence="7" id="KW-0654">Proteoglycan</keyword>
<reference evidence="16" key="2">
    <citation type="submission" date="2009-02" db="EMBL/GenBank/DDBJ databases">
        <title>Full length sequence-verified cDNA sequences from Sitka spruce (Picea sitchensis).</title>
        <authorList>
            <person name="Reid K.E."/>
            <person name="Liao N."/>
            <person name="Ralph S."/>
            <person name="Kolosova N."/>
            <person name="Oddy C."/>
            <person name="Moore R."/>
            <person name="Mayo M."/>
            <person name="Wagner S."/>
            <person name="King J."/>
            <person name="Yanchuk A."/>
            <person name="Holt R."/>
            <person name="Jones S."/>
            <person name="Marra M."/>
            <person name="Ritland C.E."/>
            <person name="Ritland K."/>
            <person name="Bohlmann J."/>
        </authorList>
    </citation>
    <scope>NUCLEOTIDE SEQUENCE</scope>
    <source>
        <tissue evidence="16">Bark</tissue>
    </source>
</reference>
<feature type="domain" description="FAS1" evidence="14">
    <location>
        <begin position="22"/>
        <end position="168"/>
    </location>
</feature>
<dbReference type="SMART" id="SM00554">
    <property type="entry name" value="FAS1"/>
    <property type="match status" value="1"/>
</dbReference>
<dbReference type="PANTHER" id="PTHR32382">
    <property type="entry name" value="FASCICLIN-LIKE ARABINOGALACTAN PROTEIN"/>
    <property type="match status" value="1"/>
</dbReference>
<evidence type="ECO:0000256" key="9">
    <source>
        <dbReference type="ARBA" id="ARBA00023180"/>
    </source>
</evidence>
<evidence type="ECO:0000259" key="14">
    <source>
        <dbReference type="PROSITE" id="PS50213"/>
    </source>
</evidence>
<proteinExistence type="evidence at transcript level"/>
<keyword evidence="9" id="KW-0325">Glycoprotein</keyword>
<evidence type="ECO:0000256" key="6">
    <source>
        <dbReference type="ARBA" id="ARBA00022737"/>
    </source>
</evidence>
<dbReference type="FunFam" id="2.30.180.10:FF:000008">
    <property type="entry name" value="Fasciclin-like arabinogalactan protein 10"/>
    <property type="match status" value="1"/>
</dbReference>
<evidence type="ECO:0000256" key="13">
    <source>
        <dbReference type="SAM" id="SignalP"/>
    </source>
</evidence>
<name>A9NVR3_PICSI</name>
<dbReference type="InterPro" id="IPR036378">
    <property type="entry name" value="FAS1_dom_sf"/>
</dbReference>
<reference evidence="15" key="1">
    <citation type="journal article" date="2008" name="BMC Genomics">
        <title>A conifer genomics resource of 200,000 spruce (Picea spp.) ESTs and 6,464 high-quality, sequence-finished full-length cDNAs for Sitka spruce (Picea sitchensis).</title>
        <authorList>
            <person name="Ralph S.G."/>
            <person name="Chun H.J."/>
            <person name="Kolosova N."/>
            <person name="Cooper D."/>
            <person name="Oddy C."/>
            <person name="Ritland C.E."/>
            <person name="Kirkpatrick R."/>
            <person name="Moore R."/>
            <person name="Barber S."/>
            <person name="Holt R.A."/>
            <person name="Jones S.J."/>
            <person name="Marra M.A."/>
            <person name="Douglas C.J."/>
            <person name="Ritland K."/>
            <person name="Bohlmann J."/>
        </authorList>
    </citation>
    <scope>NUCLEOTIDE SEQUENCE</scope>
    <source>
        <tissue evidence="15">Bark</tissue>
    </source>
</reference>
<dbReference type="Pfam" id="PF02469">
    <property type="entry name" value="Fasciclin"/>
    <property type="match status" value="2"/>
</dbReference>
<evidence type="ECO:0000256" key="2">
    <source>
        <dbReference type="ARBA" id="ARBA00007843"/>
    </source>
</evidence>
<dbReference type="GO" id="GO:0005886">
    <property type="term" value="C:plasma membrane"/>
    <property type="evidence" value="ECO:0007669"/>
    <property type="project" value="UniProtKB-SubCell"/>
</dbReference>
<feature type="signal peptide" evidence="13">
    <location>
        <begin position="1"/>
        <end position="22"/>
    </location>
</feature>
<evidence type="ECO:0000256" key="1">
    <source>
        <dbReference type="ARBA" id="ARBA00004609"/>
    </source>
</evidence>
<keyword evidence="6" id="KW-0677">Repeat</keyword>
<keyword evidence="10" id="KW-0449">Lipoprotein</keyword>
<keyword evidence="4" id="KW-0336">GPI-anchor</keyword>
<evidence type="ECO:0000256" key="8">
    <source>
        <dbReference type="ARBA" id="ARBA00023136"/>
    </source>
</evidence>
<evidence type="ECO:0000313" key="16">
    <source>
        <dbReference type="EMBL" id="ACN41086.1"/>
    </source>
</evidence>
<dbReference type="InterPro" id="IPR033254">
    <property type="entry name" value="Plant_FLA"/>
</dbReference>
<comment type="subcellular location">
    <subcellularLocation>
        <location evidence="1">Cell membrane</location>
        <topology evidence="1">Lipid-anchor</topology>
        <topology evidence="1">GPI-anchor</topology>
    </subcellularLocation>
</comment>
<comment type="similarity">
    <text evidence="2">Belongs to the fasciclin-like AGP family.</text>
</comment>
<feature type="domain" description="FAS1" evidence="14">
    <location>
        <begin position="181"/>
        <end position="321"/>
    </location>
</feature>
<dbReference type="AlphaFoldDB" id="A9NVR3"/>
<feature type="region of interest" description="Disordered" evidence="12">
    <location>
        <begin position="331"/>
        <end position="382"/>
    </location>
</feature>
<organism evidence="15">
    <name type="scientific">Picea sitchensis</name>
    <name type="common">Sitka spruce</name>
    <name type="synonym">Pinus sitchensis</name>
    <dbReference type="NCBI Taxonomy" id="3332"/>
    <lineage>
        <taxon>Eukaryota</taxon>
        <taxon>Viridiplantae</taxon>
        <taxon>Streptophyta</taxon>
        <taxon>Embryophyta</taxon>
        <taxon>Tracheophyta</taxon>
        <taxon>Spermatophyta</taxon>
        <taxon>Pinopsida</taxon>
        <taxon>Pinidae</taxon>
        <taxon>Conifers I</taxon>
        <taxon>Pinales</taxon>
        <taxon>Pinaceae</taxon>
        <taxon>Picea</taxon>
    </lineage>
</organism>
<evidence type="ECO:0000256" key="3">
    <source>
        <dbReference type="ARBA" id="ARBA00022475"/>
    </source>
</evidence>
<feature type="compositionally biased region" description="Polar residues" evidence="12">
    <location>
        <begin position="372"/>
        <end position="382"/>
    </location>
</feature>
<accession>A9NVR3</accession>
<dbReference type="EMBL" id="BT071635">
    <property type="protein sequence ID" value="ACN41086.1"/>
    <property type="molecule type" value="mRNA"/>
</dbReference>
<evidence type="ECO:0000256" key="5">
    <source>
        <dbReference type="ARBA" id="ARBA00022729"/>
    </source>
</evidence>
<dbReference type="PROSITE" id="PS50213">
    <property type="entry name" value="FAS1"/>
    <property type="match status" value="2"/>
</dbReference>
<dbReference type="InterPro" id="IPR000782">
    <property type="entry name" value="FAS1_domain"/>
</dbReference>
<sequence length="409" mass="42688">MKFLGLGFAFLLLLSFLCSANAFNITKILAKYPEYSKFNHDLSQTKLADEINSRQTITVLALSNSQMASLSGLDLASLKRVLSLHVVLDFFDAKKLHEITNGTTLSTTLYQTTGNAPGNTGFINITDLKAGKVGFGPAAHGAKLDATYVKSVKQEGYNISVIEVSKPITTNVAEAPAPAPADVNITAVLIKGGCRIFATMISTTGVLKTFEDAVQGGLTVFCPTDAAFTGATNKLLKKLTSDDQVSVLEFHGLPIYSPLGTLKTTNGPIRTMASPAARKYVLTVSSSGDTVILNTGVSKATISGTLLDDQPLAIFTVNKLLEPKELFVAAPTPAPTPAPVEAPTPEAESPEATPNSSPPAPAGPAESPTTDGPASSETSSPSFAPASAGICRGLLAFLVAWVGVLVFML</sequence>
<dbReference type="Gene3D" id="2.30.180.10">
    <property type="entry name" value="FAS1 domain"/>
    <property type="match status" value="2"/>
</dbReference>
<feature type="chain" id="PRO_5010821369" description="FAS1 domain-containing protein" evidence="13">
    <location>
        <begin position="23"/>
        <end position="409"/>
    </location>
</feature>
<evidence type="ECO:0000313" key="15">
    <source>
        <dbReference type="EMBL" id="ABK24724.1"/>
    </source>
</evidence>
<dbReference type="EMBL" id="EF085419">
    <property type="protein sequence ID" value="ABK24724.1"/>
    <property type="molecule type" value="mRNA"/>
</dbReference>
<dbReference type="FunFam" id="2.30.180.10:FF:000010">
    <property type="entry name" value="Fasciclin-like arabinogalactan protein 2"/>
    <property type="match status" value="1"/>
</dbReference>
<feature type="compositionally biased region" description="Pro residues" evidence="12">
    <location>
        <begin position="332"/>
        <end position="342"/>
    </location>
</feature>
<keyword evidence="3" id="KW-1003">Cell membrane</keyword>
<dbReference type="GO" id="GO:0098552">
    <property type="term" value="C:side of membrane"/>
    <property type="evidence" value="ECO:0007669"/>
    <property type="project" value="UniProtKB-KW"/>
</dbReference>
<evidence type="ECO:0000256" key="12">
    <source>
        <dbReference type="SAM" id="MobiDB-lite"/>
    </source>
</evidence>
<feature type="compositionally biased region" description="Low complexity" evidence="12">
    <location>
        <begin position="343"/>
        <end position="355"/>
    </location>
</feature>
<dbReference type="PANTHER" id="PTHR32382:SF4">
    <property type="entry name" value="FASCICLIN-LIKE ARABINOGALACTAN PROTEIN 1"/>
    <property type="match status" value="1"/>
</dbReference>
<dbReference type="SUPFAM" id="SSF82153">
    <property type="entry name" value="FAS1 domain"/>
    <property type="match status" value="2"/>
</dbReference>
<keyword evidence="5 13" id="KW-0732">Signal</keyword>
<evidence type="ECO:0000256" key="10">
    <source>
        <dbReference type="ARBA" id="ARBA00023288"/>
    </source>
</evidence>